<feature type="transmembrane region" description="Helical" evidence="9">
    <location>
        <begin position="95"/>
        <end position="115"/>
    </location>
</feature>
<evidence type="ECO:0000256" key="4">
    <source>
        <dbReference type="ARBA" id="ARBA00022597"/>
    </source>
</evidence>
<gene>
    <name evidence="11" type="ORF">ACFSX4_13050</name>
</gene>
<feature type="transmembrane region" description="Helical" evidence="9">
    <location>
        <begin position="38"/>
        <end position="60"/>
    </location>
</feature>
<feature type="transmembrane region" description="Helical" evidence="9">
    <location>
        <begin position="417"/>
        <end position="436"/>
    </location>
</feature>
<keyword evidence="4" id="KW-0762">Sugar transport</keyword>
<evidence type="ECO:0000256" key="2">
    <source>
        <dbReference type="ARBA" id="ARBA00022448"/>
    </source>
</evidence>
<keyword evidence="2" id="KW-0813">Transport</keyword>
<evidence type="ECO:0000256" key="1">
    <source>
        <dbReference type="ARBA" id="ARBA00004651"/>
    </source>
</evidence>
<accession>A0ABW5WX46</accession>
<feature type="transmembrane region" description="Helical" evidence="9">
    <location>
        <begin position="135"/>
        <end position="158"/>
    </location>
</feature>
<feature type="transmembrane region" description="Helical" evidence="9">
    <location>
        <begin position="247"/>
        <end position="268"/>
    </location>
</feature>
<dbReference type="PANTHER" id="PTHR37324">
    <property type="entry name" value="PTS SYSTEM GALACTITOL-SPECIFIC EIIC COMPONENT"/>
    <property type="match status" value="1"/>
</dbReference>
<evidence type="ECO:0000259" key="10">
    <source>
        <dbReference type="PROSITE" id="PS51104"/>
    </source>
</evidence>
<dbReference type="InterPro" id="IPR013014">
    <property type="entry name" value="PTS_EIIC_2"/>
</dbReference>
<comment type="caution">
    <text evidence="11">The sequence shown here is derived from an EMBL/GenBank/DDBJ whole genome shotgun (WGS) entry which is preliminary data.</text>
</comment>
<proteinExistence type="predicted"/>
<dbReference type="PROSITE" id="PS51104">
    <property type="entry name" value="PTS_EIIC_TYPE_2"/>
    <property type="match status" value="1"/>
</dbReference>
<keyword evidence="7 9" id="KW-1133">Transmembrane helix</keyword>
<feature type="transmembrane region" description="Helical" evidence="9">
    <location>
        <begin position="178"/>
        <end position="199"/>
    </location>
</feature>
<evidence type="ECO:0000313" key="11">
    <source>
        <dbReference type="EMBL" id="MFD2831396.1"/>
    </source>
</evidence>
<feature type="transmembrane region" description="Helical" evidence="9">
    <location>
        <begin position="220"/>
        <end position="241"/>
    </location>
</feature>
<protein>
    <submittedName>
        <fullName evidence="11">PTS galactitol transporter subunit IIC</fullName>
    </submittedName>
</protein>
<feature type="transmembrane region" description="Helical" evidence="9">
    <location>
        <begin position="306"/>
        <end position="324"/>
    </location>
</feature>
<feature type="transmembrane region" description="Helical" evidence="9">
    <location>
        <begin position="12"/>
        <end position="31"/>
    </location>
</feature>
<dbReference type="Proteomes" id="UP001597519">
    <property type="component" value="Unassembled WGS sequence"/>
</dbReference>
<dbReference type="InterPro" id="IPR013853">
    <property type="entry name" value="EIIC-GAT"/>
</dbReference>
<comment type="subcellular location">
    <subcellularLocation>
        <location evidence="1">Cell membrane</location>
        <topology evidence="1">Multi-pass membrane protein</topology>
    </subcellularLocation>
</comment>
<evidence type="ECO:0000313" key="12">
    <source>
        <dbReference type="Proteomes" id="UP001597519"/>
    </source>
</evidence>
<organism evidence="11 12">
    <name type="scientific">Corticicoccus populi</name>
    <dbReference type="NCBI Taxonomy" id="1812821"/>
    <lineage>
        <taxon>Bacteria</taxon>
        <taxon>Bacillati</taxon>
        <taxon>Bacillota</taxon>
        <taxon>Bacilli</taxon>
        <taxon>Bacillales</taxon>
        <taxon>Staphylococcaceae</taxon>
        <taxon>Corticicoccus</taxon>
    </lineage>
</organism>
<dbReference type="PANTHER" id="PTHR37324:SF2">
    <property type="entry name" value="PTS SYSTEM GALACTITOL-SPECIFIC EIIC COMPONENT"/>
    <property type="match status" value="1"/>
</dbReference>
<dbReference type="RefSeq" id="WP_377775615.1">
    <property type="nucleotide sequence ID" value="NZ_JBHUOQ010000005.1"/>
</dbReference>
<keyword evidence="8 9" id="KW-0472">Membrane</keyword>
<feature type="transmembrane region" description="Helical" evidence="9">
    <location>
        <begin position="355"/>
        <end position="374"/>
    </location>
</feature>
<dbReference type="InterPro" id="IPR004703">
    <property type="entry name" value="PTS_sugar-sp_permease"/>
</dbReference>
<dbReference type="EMBL" id="JBHUOQ010000005">
    <property type="protein sequence ID" value="MFD2831396.1"/>
    <property type="molecule type" value="Genomic_DNA"/>
</dbReference>
<keyword evidence="5" id="KW-0598">Phosphotransferase system</keyword>
<evidence type="ECO:0000256" key="6">
    <source>
        <dbReference type="ARBA" id="ARBA00022692"/>
    </source>
</evidence>
<reference evidence="12" key="1">
    <citation type="journal article" date="2019" name="Int. J. Syst. Evol. Microbiol.">
        <title>The Global Catalogue of Microorganisms (GCM) 10K type strain sequencing project: providing services to taxonomists for standard genome sequencing and annotation.</title>
        <authorList>
            <consortium name="The Broad Institute Genomics Platform"/>
            <consortium name="The Broad Institute Genome Sequencing Center for Infectious Disease"/>
            <person name="Wu L."/>
            <person name="Ma J."/>
        </authorList>
    </citation>
    <scope>NUCLEOTIDE SEQUENCE [LARGE SCALE GENOMIC DNA]</scope>
    <source>
        <strain evidence="12">KCTC 33575</strain>
    </source>
</reference>
<evidence type="ECO:0000256" key="7">
    <source>
        <dbReference type="ARBA" id="ARBA00022989"/>
    </source>
</evidence>
<feature type="transmembrane region" description="Helical" evidence="9">
    <location>
        <begin position="330"/>
        <end position="348"/>
    </location>
</feature>
<keyword evidence="12" id="KW-1185">Reference proteome</keyword>
<name>A0ABW5WX46_9STAP</name>
<evidence type="ECO:0000256" key="9">
    <source>
        <dbReference type="SAM" id="Phobius"/>
    </source>
</evidence>
<evidence type="ECO:0000256" key="5">
    <source>
        <dbReference type="ARBA" id="ARBA00022683"/>
    </source>
</evidence>
<evidence type="ECO:0000256" key="3">
    <source>
        <dbReference type="ARBA" id="ARBA00022475"/>
    </source>
</evidence>
<feature type="domain" description="PTS EIIC type-2" evidence="10">
    <location>
        <begin position="8"/>
        <end position="436"/>
    </location>
</feature>
<keyword evidence="3" id="KW-1003">Cell membrane</keyword>
<dbReference type="Pfam" id="PF03611">
    <property type="entry name" value="EIIC-GAT"/>
    <property type="match status" value="1"/>
</dbReference>
<keyword evidence="6 9" id="KW-0812">Transmembrane</keyword>
<sequence length="452" mass="49695">MEFLQNSVQFILDMGAPVFVPLIMLVIGLIARMRFKNALSAAIIFGVAFSGMSLVVDFMLSSISPAAQSFSENTGINLNAVDGGWTSAAAITWSWAWAFLMFPITVLINLVMLAFKWTKTLNVDMWNVWGKVFTAILVTFISGNLVLGFIVASIQVIIELKIGDIWGEEIEDLTGIPGVTVPHHMTIIASLLYPIDKLMDKVPFLNKKMDAEALRDKIGVFAENHIMGAIIGFLLGLAAGYGVQDALVLAIQAATALTLFPMVSKLFMQALSPISDAISEFMKKRFEDREIFIGLDWPILAGRNEIWVSAIILIPVLLVFAIVLPGNQVLPFGGIINLSIVVGALLLTRGNLVRMVIYGIITAPVFLYISTYFAPHITRLADSTGAVNIEEGSLLTWSTIENGEFKLVFANAMAGEWWGIAGAVVWIGLFVIFYFGRKRDNVRYFKEKAENN</sequence>
<dbReference type="PIRSF" id="PIRSF006304">
    <property type="entry name" value="GatC"/>
    <property type="match status" value="1"/>
</dbReference>
<evidence type="ECO:0000256" key="8">
    <source>
        <dbReference type="ARBA" id="ARBA00023136"/>
    </source>
</evidence>